<comment type="similarity">
    <text evidence="1">Belongs to the peptidase M13 family.</text>
</comment>
<dbReference type="Gene3D" id="3.40.390.10">
    <property type="entry name" value="Collagenase (Catalytic Domain)"/>
    <property type="match status" value="1"/>
</dbReference>
<evidence type="ECO:0000256" key="2">
    <source>
        <dbReference type="SAM" id="SignalP"/>
    </source>
</evidence>
<dbReference type="PANTHER" id="PTHR11733:SF241">
    <property type="entry name" value="GH26575P-RELATED"/>
    <property type="match status" value="1"/>
</dbReference>
<dbReference type="GO" id="GO:0004222">
    <property type="term" value="F:metalloendopeptidase activity"/>
    <property type="evidence" value="ECO:0007669"/>
    <property type="project" value="InterPro"/>
</dbReference>
<reference evidence="4" key="2">
    <citation type="submission" date="2021-09" db="EMBL/GenBank/DDBJ databases">
        <authorList>
            <person name="Jia N."/>
            <person name="Wang J."/>
            <person name="Shi W."/>
            <person name="Du L."/>
            <person name="Sun Y."/>
            <person name="Zhan W."/>
            <person name="Jiang J."/>
            <person name="Wang Q."/>
            <person name="Zhang B."/>
            <person name="Ji P."/>
            <person name="Sakyi L.B."/>
            <person name="Cui X."/>
            <person name="Yuan T."/>
            <person name="Jiang B."/>
            <person name="Yang W."/>
            <person name="Lam T.T.-Y."/>
            <person name="Chang Q."/>
            <person name="Ding S."/>
            <person name="Wang X."/>
            <person name="Zhu J."/>
            <person name="Ruan X."/>
            <person name="Zhao L."/>
            <person name="Wei J."/>
            <person name="Que T."/>
            <person name="Du C."/>
            <person name="Cheng J."/>
            <person name="Dai P."/>
            <person name="Han X."/>
            <person name="Huang E."/>
            <person name="Gao Y."/>
            <person name="Liu J."/>
            <person name="Shao H."/>
            <person name="Ye R."/>
            <person name="Li L."/>
            <person name="Wei W."/>
            <person name="Wang X."/>
            <person name="Wang C."/>
            <person name="Huo Q."/>
            <person name="Li W."/>
            <person name="Guo W."/>
            <person name="Chen H."/>
            <person name="Chen S."/>
            <person name="Zhou L."/>
            <person name="Zhou L."/>
            <person name="Ni X."/>
            <person name="Tian J."/>
            <person name="Zhou Y."/>
            <person name="Sheng Y."/>
            <person name="Liu T."/>
            <person name="Pan Y."/>
            <person name="Xia L."/>
            <person name="Li J."/>
            <person name="Zhao F."/>
            <person name="Cao W."/>
        </authorList>
    </citation>
    <scope>NUCLEOTIDE SEQUENCE</scope>
    <source>
        <strain evidence="4">Rmic-2018</strain>
        <tissue evidence="4">Larvae</tissue>
    </source>
</reference>
<reference evidence="4" key="1">
    <citation type="journal article" date="2020" name="Cell">
        <title>Large-Scale Comparative Analyses of Tick Genomes Elucidate Their Genetic Diversity and Vector Capacities.</title>
        <authorList>
            <consortium name="Tick Genome and Microbiome Consortium (TIGMIC)"/>
            <person name="Jia N."/>
            <person name="Wang J."/>
            <person name="Shi W."/>
            <person name="Du L."/>
            <person name="Sun Y."/>
            <person name="Zhan W."/>
            <person name="Jiang J.F."/>
            <person name="Wang Q."/>
            <person name="Zhang B."/>
            <person name="Ji P."/>
            <person name="Bell-Sakyi L."/>
            <person name="Cui X.M."/>
            <person name="Yuan T.T."/>
            <person name="Jiang B.G."/>
            <person name="Yang W.F."/>
            <person name="Lam T.T."/>
            <person name="Chang Q.C."/>
            <person name="Ding S.J."/>
            <person name="Wang X.J."/>
            <person name="Zhu J.G."/>
            <person name="Ruan X.D."/>
            <person name="Zhao L."/>
            <person name="Wei J.T."/>
            <person name="Ye R.Z."/>
            <person name="Que T.C."/>
            <person name="Du C.H."/>
            <person name="Zhou Y.H."/>
            <person name="Cheng J.X."/>
            <person name="Dai P.F."/>
            <person name="Guo W.B."/>
            <person name="Han X.H."/>
            <person name="Huang E.J."/>
            <person name="Li L.F."/>
            <person name="Wei W."/>
            <person name="Gao Y.C."/>
            <person name="Liu J.Z."/>
            <person name="Shao H.Z."/>
            <person name="Wang X."/>
            <person name="Wang C.C."/>
            <person name="Yang T.C."/>
            <person name="Huo Q.B."/>
            <person name="Li W."/>
            <person name="Chen H.Y."/>
            <person name="Chen S.E."/>
            <person name="Zhou L.G."/>
            <person name="Ni X.B."/>
            <person name="Tian J.H."/>
            <person name="Sheng Y."/>
            <person name="Liu T."/>
            <person name="Pan Y.S."/>
            <person name="Xia L.Y."/>
            <person name="Li J."/>
            <person name="Zhao F."/>
            <person name="Cao W.C."/>
        </authorList>
    </citation>
    <scope>NUCLEOTIDE SEQUENCE</scope>
    <source>
        <strain evidence="4">Rmic-2018</strain>
    </source>
</reference>
<dbReference type="PROSITE" id="PS51885">
    <property type="entry name" value="NEPRILYSIN"/>
    <property type="match status" value="1"/>
</dbReference>
<dbReference type="GO" id="GO:0005886">
    <property type="term" value="C:plasma membrane"/>
    <property type="evidence" value="ECO:0007669"/>
    <property type="project" value="TreeGrafter"/>
</dbReference>
<feature type="signal peptide" evidence="2">
    <location>
        <begin position="1"/>
        <end position="20"/>
    </location>
</feature>
<gene>
    <name evidence="4" type="ORF">HPB51_023685</name>
</gene>
<dbReference type="GO" id="GO:0016485">
    <property type="term" value="P:protein processing"/>
    <property type="evidence" value="ECO:0007669"/>
    <property type="project" value="TreeGrafter"/>
</dbReference>
<comment type="caution">
    <text evidence="4">The sequence shown here is derived from an EMBL/GenBank/DDBJ whole genome shotgun (WGS) entry which is preliminary data.</text>
</comment>
<keyword evidence="2" id="KW-0732">Signal</keyword>
<dbReference type="EMBL" id="JABSTU010000007">
    <property type="protein sequence ID" value="KAH8026667.1"/>
    <property type="molecule type" value="Genomic_DNA"/>
</dbReference>
<organism evidence="4 5">
    <name type="scientific">Rhipicephalus microplus</name>
    <name type="common">Cattle tick</name>
    <name type="synonym">Boophilus microplus</name>
    <dbReference type="NCBI Taxonomy" id="6941"/>
    <lineage>
        <taxon>Eukaryota</taxon>
        <taxon>Metazoa</taxon>
        <taxon>Ecdysozoa</taxon>
        <taxon>Arthropoda</taxon>
        <taxon>Chelicerata</taxon>
        <taxon>Arachnida</taxon>
        <taxon>Acari</taxon>
        <taxon>Parasitiformes</taxon>
        <taxon>Ixodida</taxon>
        <taxon>Ixodoidea</taxon>
        <taxon>Ixodidae</taxon>
        <taxon>Rhipicephalinae</taxon>
        <taxon>Rhipicephalus</taxon>
        <taxon>Boophilus</taxon>
    </lineage>
</organism>
<dbReference type="AlphaFoldDB" id="A0A9J6DWN0"/>
<name>A0A9J6DWN0_RHIMP</name>
<sequence>MARLRFALVPLFNQLSCSEAEPRCYKPSIAIRNTIEPSFAPCYDFYKYACSRAGSNHYTKAHDTLRISAFHLISTTPTTSSQSSVEKAAKLLRNCMKLVHQTPEDIDKIKTVLRAGGFSFPQTPATSVYFIVRGIVDINLNIGIGPLFRLTPSVIIFALAVVLSHLGYHIVPFVKFLQQLQLGNSLDVYIRRCAEIIGERSMFYSRVIKAIQTVNRQFSHLPESDALNTQVKLSTQYPLTEFWFALSKVLGNKFQALQNVRTTSLVVDDEYAEFLSQNVFTSLDPIKVSAYVGVYIVWFLSPLASHNLAHSTYVANYTDSLKDLWRRCFSDARLLMPFAAERLYLQNHLKRSDVEHVEDMVQRISHSSRDFVTSLHKAREGSETRMVNRIVALGLVPYTFTTTSDNVELDRLYAHVPDQKDANYLDNYLHLTRITAQYMVSLLLDTSANTSRFFMPPFRMEMPHLITVYNTVHLGLDSVMPPIDKSFSLNYAVIGHSVVQQAGQLFLHGPDIFNETGFYDRVWTSGYINALRRRYQCLRKMHVEQRWIDNNVPRRVLEAVVTAEILFNAYKGFRQMPQNAAHFRQEVAQFGLTPEQLFFVGLCMNWCQRSVEQRSVAERVCRFALPALRAFGDAFGCPQMEASSSLNKCGS</sequence>
<evidence type="ECO:0000259" key="3">
    <source>
        <dbReference type="Pfam" id="PF05649"/>
    </source>
</evidence>
<dbReference type="Gene3D" id="1.10.1380.10">
    <property type="entry name" value="Neutral endopeptidase , domain2"/>
    <property type="match status" value="1"/>
</dbReference>
<proteinExistence type="inferred from homology"/>
<dbReference type="InterPro" id="IPR024079">
    <property type="entry name" value="MetalloPept_cat_dom_sf"/>
</dbReference>
<feature type="domain" description="Peptidase M13 N-terminal" evidence="3">
    <location>
        <begin position="41"/>
        <end position="374"/>
    </location>
</feature>
<dbReference type="InterPro" id="IPR000718">
    <property type="entry name" value="Peptidase_M13"/>
</dbReference>
<evidence type="ECO:0000256" key="1">
    <source>
        <dbReference type="ARBA" id="ARBA00007357"/>
    </source>
</evidence>
<dbReference type="PANTHER" id="PTHR11733">
    <property type="entry name" value="ZINC METALLOPROTEASE FAMILY M13 NEPRILYSIN-RELATED"/>
    <property type="match status" value="1"/>
</dbReference>
<keyword evidence="5" id="KW-1185">Reference proteome</keyword>
<feature type="chain" id="PRO_5039919725" description="Peptidase M13 N-terminal domain-containing protein" evidence="2">
    <location>
        <begin position="21"/>
        <end position="651"/>
    </location>
</feature>
<dbReference type="Pfam" id="PF05649">
    <property type="entry name" value="Peptidase_M13_N"/>
    <property type="match status" value="1"/>
</dbReference>
<protein>
    <recommendedName>
        <fullName evidence="3">Peptidase M13 N-terminal domain-containing protein</fullName>
    </recommendedName>
</protein>
<accession>A0A9J6DWN0</accession>
<evidence type="ECO:0000313" key="5">
    <source>
        <dbReference type="Proteomes" id="UP000821866"/>
    </source>
</evidence>
<dbReference type="InterPro" id="IPR042089">
    <property type="entry name" value="Peptidase_M13_dom_2"/>
</dbReference>
<evidence type="ECO:0000313" key="4">
    <source>
        <dbReference type="EMBL" id="KAH8026667.1"/>
    </source>
</evidence>
<dbReference type="SUPFAM" id="SSF55486">
    <property type="entry name" value="Metalloproteases ('zincins'), catalytic domain"/>
    <property type="match status" value="1"/>
</dbReference>
<dbReference type="Proteomes" id="UP000821866">
    <property type="component" value="Unassembled WGS sequence"/>
</dbReference>
<dbReference type="InterPro" id="IPR008753">
    <property type="entry name" value="Peptidase_M13_N"/>
</dbReference>
<dbReference type="VEuPathDB" id="VectorBase:LOC119169462"/>